<dbReference type="AlphaFoldDB" id="X1KK75"/>
<name>X1KK75_9ZZZZ</name>
<reference evidence="4" key="1">
    <citation type="journal article" date="2014" name="Front. Microbiol.">
        <title>High frequency of phylogenetically diverse reductive dehalogenase-homologous genes in deep subseafloor sedimentary metagenomes.</title>
        <authorList>
            <person name="Kawai M."/>
            <person name="Futagami T."/>
            <person name="Toyoda A."/>
            <person name="Takaki Y."/>
            <person name="Nishi S."/>
            <person name="Hori S."/>
            <person name="Arai W."/>
            <person name="Tsubouchi T."/>
            <person name="Morono Y."/>
            <person name="Uchiyama I."/>
            <person name="Ito T."/>
            <person name="Fujiyama A."/>
            <person name="Inagaki F."/>
            <person name="Takami H."/>
        </authorList>
    </citation>
    <scope>NUCLEOTIDE SEQUENCE</scope>
    <source>
        <strain evidence="4">Expedition CK06-06</strain>
    </source>
</reference>
<dbReference type="InterPro" id="IPR016099">
    <property type="entry name" value="Prismane-like_a/b-sand"/>
</dbReference>
<dbReference type="InterPro" id="IPR011254">
    <property type="entry name" value="Prismane-like_sf"/>
</dbReference>
<evidence type="ECO:0000256" key="1">
    <source>
        <dbReference type="ARBA" id="ARBA00022723"/>
    </source>
</evidence>
<dbReference type="GO" id="GO:0016491">
    <property type="term" value="F:oxidoreductase activity"/>
    <property type="evidence" value="ECO:0007669"/>
    <property type="project" value="InterPro"/>
</dbReference>
<protein>
    <submittedName>
        <fullName evidence="4">Uncharacterized protein</fullName>
    </submittedName>
</protein>
<organism evidence="4">
    <name type="scientific">marine sediment metagenome</name>
    <dbReference type="NCBI Taxonomy" id="412755"/>
    <lineage>
        <taxon>unclassified sequences</taxon>
        <taxon>metagenomes</taxon>
        <taxon>ecological metagenomes</taxon>
    </lineage>
</organism>
<keyword evidence="1" id="KW-0479">Metal-binding</keyword>
<evidence type="ECO:0000256" key="2">
    <source>
        <dbReference type="ARBA" id="ARBA00023004"/>
    </source>
</evidence>
<dbReference type="Pfam" id="PF03063">
    <property type="entry name" value="Prismane"/>
    <property type="match status" value="1"/>
</dbReference>
<gene>
    <name evidence="4" type="ORF">S06H3_06641</name>
</gene>
<dbReference type="GO" id="GO:0046872">
    <property type="term" value="F:metal ion binding"/>
    <property type="evidence" value="ECO:0007669"/>
    <property type="project" value="UniProtKB-KW"/>
</dbReference>
<accession>X1KK75</accession>
<dbReference type="GO" id="GO:0051536">
    <property type="term" value="F:iron-sulfur cluster binding"/>
    <property type="evidence" value="ECO:0007669"/>
    <property type="project" value="UniProtKB-KW"/>
</dbReference>
<dbReference type="Gene3D" id="3.40.50.2030">
    <property type="match status" value="1"/>
</dbReference>
<dbReference type="EMBL" id="BARV01002600">
    <property type="protein sequence ID" value="GAH93985.1"/>
    <property type="molecule type" value="Genomic_DNA"/>
</dbReference>
<keyword evidence="2" id="KW-0408">Iron</keyword>
<evidence type="ECO:0000313" key="4">
    <source>
        <dbReference type="EMBL" id="GAH93985.1"/>
    </source>
</evidence>
<keyword evidence="3" id="KW-0411">Iron-sulfur</keyword>
<feature type="non-terminal residue" evidence="4">
    <location>
        <position position="36"/>
    </location>
</feature>
<dbReference type="InterPro" id="IPR004137">
    <property type="entry name" value="HCP/CODH"/>
</dbReference>
<comment type="caution">
    <text evidence="4">The sequence shown here is derived from an EMBL/GenBank/DDBJ whole genome shotgun (WGS) entry which is preliminary data.</text>
</comment>
<dbReference type="SUPFAM" id="SSF56821">
    <property type="entry name" value="Prismane protein-like"/>
    <property type="match status" value="1"/>
</dbReference>
<proteinExistence type="predicted"/>
<sequence>MRHGIPVAGNFLQQELALITGAVDLMMVDVQCLMPA</sequence>
<evidence type="ECO:0000256" key="3">
    <source>
        <dbReference type="ARBA" id="ARBA00023014"/>
    </source>
</evidence>